<dbReference type="InterPro" id="IPR015424">
    <property type="entry name" value="PyrdxlP-dep_Trfase"/>
</dbReference>
<dbReference type="RefSeq" id="XP_022238860.1">
    <property type="nucleotide sequence ID" value="XM_022383152.1"/>
</dbReference>
<dbReference type="InterPro" id="IPR005814">
    <property type="entry name" value="Aminotrans_3"/>
</dbReference>
<evidence type="ECO:0000256" key="2">
    <source>
        <dbReference type="ARBA" id="ARBA00022898"/>
    </source>
</evidence>
<dbReference type="Proteomes" id="UP000694941">
    <property type="component" value="Unplaced"/>
</dbReference>
<reference evidence="6" key="1">
    <citation type="submission" date="2025-08" db="UniProtKB">
        <authorList>
            <consortium name="RefSeq"/>
        </authorList>
    </citation>
    <scope>IDENTIFICATION</scope>
    <source>
        <tissue evidence="6">Muscle</tissue>
    </source>
</reference>
<evidence type="ECO:0000256" key="4">
    <source>
        <dbReference type="SAM" id="MobiDB-lite"/>
    </source>
</evidence>
<dbReference type="InterPro" id="IPR015422">
    <property type="entry name" value="PyrdxlP-dep_Trfase_small"/>
</dbReference>
<proteinExistence type="inferred from homology"/>
<evidence type="ECO:0000313" key="5">
    <source>
        <dbReference type="Proteomes" id="UP000694941"/>
    </source>
</evidence>
<evidence type="ECO:0000256" key="3">
    <source>
        <dbReference type="RuleBase" id="RU003560"/>
    </source>
</evidence>
<name>A0ABM1S5F5_LIMPO</name>
<protein>
    <submittedName>
        <fullName evidence="6">5-phosphohydroxy-L-lysine phospho-lyase-like</fullName>
    </submittedName>
</protein>
<dbReference type="PANTHER" id="PTHR45688:SF13">
    <property type="entry name" value="ALANINE--GLYOXYLATE AMINOTRANSFERASE 2-LIKE"/>
    <property type="match status" value="1"/>
</dbReference>
<feature type="region of interest" description="Disordered" evidence="4">
    <location>
        <begin position="433"/>
        <end position="452"/>
    </location>
</feature>
<dbReference type="InterPro" id="IPR015421">
    <property type="entry name" value="PyrdxlP-dep_Trfase_major"/>
</dbReference>
<dbReference type="SUPFAM" id="SSF53383">
    <property type="entry name" value="PLP-dependent transferases"/>
    <property type="match status" value="1"/>
</dbReference>
<dbReference type="Pfam" id="PF00202">
    <property type="entry name" value="Aminotran_3"/>
    <property type="match status" value="1"/>
</dbReference>
<gene>
    <name evidence="6" type="primary">LOC106457289</name>
</gene>
<sequence>MNITGPLEKIPREETLRLRKAYIGGSCALFFKSDPLKIVRGEGQYMYDEIGRKYLDCINNVAHVGHCHPHVVKAGAEQMALLYTNNRYLHDNLVLYAQRLTSYFPNKLSVCYFVNSGSEANDLALRLARAHTKKEDVIVLDAAYHGHLTSTTDLSPYKFTKINDGKKKDWVHVAPLPCGYRGKYTSTEYSQEELGELYSNEVKKLINEAHNNGRNIGAFIVESIISCGGQLLLPPNYLRNTYKYVRDGGGVCIADEVQTGFGRTGKHMWGFELQGEGKFYGGNPVSIAIANAVLDVIEKEHLMENASKVGTHLLKSLMELKSRHPIIGDVRGIGFFIGVELVTCQSTKTPGTEEACYVIRRFKEEWILMSTEGKYGNVLKFKPPMVFNMENANHFINVLDRILYEVEDKLGLVDSNQPLALSTMHENKVLTSDNEGVVSDSEDSYSGGSISGDEVMMPIKS</sequence>
<dbReference type="Gene3D" id="3.90.1150.10">
    <property type="entry name" value="Aspartate Aminotransferase, domain 1"/>
    <property type="match status" value="2"/>
</dbReference>
<keyword evidence="2 3" id="KW-0663">Pyridoxal phosphate</keyword>
<keyword evidence="5" id="KW-1185">Reference proteome</keyword>
<evidence type="ECO:0000256" key="1">
    <source>
        <dbReference type="ARBA" id="ARBA00008954"/>
    </source>
</evidence>
<comment type="similarity">
    <text evidence="1 3">Belongs to the class-III pyridoxal-phosphate-dependent aminotransferase family.</text>
</comment>
<dbReference type="Gene3D" id="3.40.640.10">
    <property type="entry name" value="Type I PLP-dependent aspartate aminotransferase-like (Major domain)"/>
    <property type="match status" value="1"/>
</dbReference>
<dbReference type="PANTHER" id="PTHR45688">
    <property type="match status" value="1"/>
</dbReference>
<dbReference type="CDD" id="cd00610">
    <property type="entry name" value="OAT_like"/>
    <property type="match status" value="1"/>
</dbReference>
<dbReference type="GeneID" id="106457289"/>
<evidence type="ECO:0000313" key="6">
    <source>
        <dbReference type="RefSeq" id="XP_022238860.1"/>
    </source>
</evidence>
<organism evidence="5 6">
    <name type="scientific">Limulus polyphemus</name>
    <name type="common">Atlantic horseshoe crab</name>
    <dbReference type="NCBI Taxonomy" id="6850"/>
    <lineage>
        <taxon>Eukaryota</taxon>
        <taxon>Metazoa</taxon>
        <taxon>Ecdysozoa</taxon>
        <taxon>Arthropoda</taxon>
        <taxon>Chelicerata</taxon>
        <taxon>Merostomata</taxon>
        <taxon>Xiphosura</taxon>
        <taxon>Limulidae</taxon>
        <taxon>Limulus</taxon>
    </lineage>
</organism>
<accession>A0ABM1S5F5</accession>